<proteinExistence type="predicted"/>
<evidence type="ECO:0000313" key="2">
    <source>
        <dbReference type="Proteomes" id="UP000735302"/>
    </source>
</evidence>
<dbReference type="AlphaFoldDB" id="A0AAV4DQR5"/>
<comment type="caution">
    <text evidence="1">The sequence shown here is derived from an EMBL/GenBank/DDBJ whole genome shotgun (WGS) entry which is preliminary data.</text>
</comment>
<dbReference type="Proteomes" id="UP000735302">
    <property type="component" value="Unassembled WGS sequence"/>
</dbReference>
<gene>
    <name evidence="1" type="ORF">PoB_007270600</name>
</gene>
<protein>
    <submittedName>
        <fullName evidence="1">Uncharacterized protein</fullName>
    </submittedName>
</protein>
<evidence type="ECO:0000313" key="1">
    <source>
        <dbReference type="EMBL" id="GFO46201.1"/>
    </source>
</evidence>
<accession>A0AAV4DQR5</accession>
<sequence length="93" mass="9858">MAQMAQCLASPLWDLHSISDSSPATDAQPNGWPESLRSSRLGLAIKKILLPLLLLHFSRPPGVGSTVDSKSALSSAGTFPSWVRVPLLAPLPT</sequence>
<keyword evidence="2" id="KW-1185">Reference proteome</keyword>
<reference evidence="1 2" key="1">
    <citation type="journal article" date="2021" name="Elife">
        <title>Chloroplast acquisition without the gene transfer in kleptoplastic sea slugs, Plakobranchus ocellatus.</title>
        <authorList>
            <person name="Maeda T."/>
            <person name="Takahashi S."/>
            <person name="Yoshida T."/>
            <person name="Shimamura S."/>
            <person name="Takaki Y."/>
            <person name="Nagai Y."/>
            <person name="Toyoda A."/>
            <person name="Suzuki Y."/>
            <person name="Arimoto A."/>
            <person name="Ishii H."/>
            <person name="Satoh N."/>
            <person name="Nishiyama T."/>
            <person name="Hasebe M."/>
            <person name="Maruyama T."/>
            <person name="Minagawa J."/>
            <person name="Obokata J."/>
            <person name="Shigenobu S."/>
        </authorList>
    </citation>
    <scope>NUCLEOTIDE SEQUENCE [LARGE SCALE GENOMIC DNA]</scope>
</reference>
<dbReference type="EMBL" id="BLXT01008169">
    <property type="protein sequence ID" value="GFO46201.1"/>
    <property type="molecule type" value="Genomic_DNA"/>
</dbReference>
<organism evidence="1 2">
    <name type="scientific">Plakobranchus ocellatus</name>
    <dbReference type="NCBI Taxonomy" id="259542"/>
    <lineage>
        <taxon>Eukaryota</taxon>
        <taxon>Metazoa</taxon>
        <taxon>Spiralia</taxon>
        <taxon>Lophotrochozoa</taxon>
        <taxon>Mollusca</taxon>
        <taxon>Gastropoda</taxon>
        <taxon>Heterobranchia</taxon>
        <taxon>Euthyneura</taxon>
        <taxon>Panpulmonata</taxon>
        <taxon>Sacoglossa</taxon>
        <taxon>Placobranchoidea</taxon>
        <taxon>Plakobranchidae</taxon>
        <taxon>Plakobranchus</taxon>
    </lineage>
</organism>
<name>A0AAV4DQR5_9GAST</name>